<organism evidence="2 3">
    <name type="scientific">Timema podura</name>
    <name type="common">Walking stick</name>
    <dbReference type="NCBI Taxonomy" id="61482"/>
    <lineage>
        <taxon>Eukaryota</taxon>
        <taxon>Metazoa</taxon>
        <taxon>Ecdysozoa</taxon>
        <taxon>Arthropoda</taxon>
        <taxon>Hexapoda</taxon>
        <taxon>Insecta</taxon>
        <taxon>Pterygota</taxon>
        <taxon>Neoptera</taxon>
        <taxon>Polyneoptera</taxon>
        <taxon>Phasmatodea</taxon>
        <taxon>Timematodea</taxon>
        <taxon>Timematoidea</taxon>
        <taxon>Timematidae</taxon>
        <taxon>Timema</taxon>
    </lineage>
</organism>
<feature type="region of interest" description="Disordered" evidence="1">
    <location>
        <begin position="31"/>
        <end position="71"/>
    </location>
</feature>
<protein>
    <submittedName>
        <fullName evidence="2">Uncharacterized protein</fullName>
    </submittedName>
</protein>
<evidence type="ECO:0000313" key="3">
    <source>
        <dbReference type="Proteomes" id="UP001153148"/>
    </source>
</evidence>
<evidence type="ECO:0000256" key="1">
    <source>
        <dbReference type="SAM" id="MobiDB-lite"/>
    </source>
</evidence>
<name>A0ABN7NCF6_TIMPD</name>
<evidence type="ECO:0000313" key="2">
    <source>
        <dbReference type="EMBL" id="CAG2053513.1"/>
    </source>
</evidence>
<comment type="caution">
    <text evidence="2">The sequence shown here is derived from an EMBL/GenBank/DDBJ whole genome shotgun (WGS) entry which is preliminary data.</text>
</comment>
<accession>A0ABN7NCF6</accession>
<feature type="compositionally biased region" description="Polar residues" evidence="1">
    <location>
        <begin position="103"/>
        <end position="116"/>
    </location>
</feature>
<dbReference type="EMBL" id="CAJPIN010000441">
    <property type="protein sequence ID" value="CAG2053513.1"/>
    <property type="molecule type" value="Genomic_DNA"/>
</dbReference>
<proteinExistence type="predicted"/>
<reference evidence="2" key="1">
    <citation type="submission" date="2021-03" db="EMBL/GenBank/DDBJ databases">
        <authorList>
            <person name="Tran Van P."/>
        </authorList>
    </citation>
    <scope>NUCLEOTIDE SEQUENCE</scope>
</reference>
<feature type="compositionally biased region" description="Polar residues" evidence="1">
    <location>
        <begin position="31"/>
        <end position="42"/>
    </location>
</feature>
<keyword evidence="3" id="KW-1185">Reference proteome</keyword>
<feature type="compositionally biased region" description="Basic and acidic residues" evidence="1">
    <location>
        <begin position="43"/>
        <end position="52"/>
    </location>
</feature>
<dbReference type="Proteomes" id="UP001153148">
    <property type="component" value="Unassembled WGS sequence"/>
</dbReference>
<sequence>MVKEQERTIFSDVDEVPELILRRQTLITEGSVQEQYPYLEQTQDNKNKHNNLEEEEEESKENLSLPKSTENFSSQILQDFWKNPVDYIKDNEEEMAEDKTFLTQSAAPAVFSSTHQSSDEEEGEDLNQEEDVVEYEESEDEEEEDEDEEEDEEEGEEEENEDEEEEADIKNRIERILYLNQTWVVWILLPVEVPIVGAASWGKLPYSGAAANVKVLIVGVGLGKIWFI</sequence>
<feature type="compositionally biased region" description="Acidic residues" evidence="1">
    <location>
        <begin position="119"/>
        <end position="167"/>
    </location>
</feature>
<gene>
    <name evidence="2" type="ORF">TPAB3V08_LOCUS565</name>
</gene>
<feature type="region of interest" description="Disordered" evidence="1">
    <location>
        <begin position="103"/>
        <end position="167"/>
    </location>
</feature>